<sequence>MSSAVTAKTLENKSLIMGRIFKKAVRDEPPTKKKGSETGKKKDFNKLFDNLRNIDFKQTKKMIKKVTKKKAAAVKSTKKTAIPVQKPLEDGQRKSQRRCAANRSKKLVEMWSSDEYEEFLSTNDVIALIEEKEREEKKKQAPAAKITARRNTVVIEKAPEPKPKAKPGKSTLITPLYF</sequence>
<reference evidence="2" key="2">
    <citation type="submission" date="2015-06" db="UniProtKB">
        <authorList>
            <consortium name="EnsemblMetazoa"/>
        </authorList>
    </citation>
    <scope>IDENTIFICATION</scope>
</reference>
<name>T1GCM5_MEGSC</name>
<dbReference type="EMBL" id="CAQQ02082735">
    <property type="status" value="NOT_ANNOTATED_CDS"/>
    <property type="molecule type" value="Genomic_DNA"/>
</dbReference>
<dbReference type="EnsemblMetazoa" id="MESCA001043-RA">
    <property type="protein sequence ID" value="MESCA001043-PA"/>
    <property type="gene ID" value="MESCA001043"/>
</dbReference>
<evidence type="ECO:0008006" key="4">
    <source>
        <dbReference type="Google" id="ProtNLM"/>
    </source>
</evidence>
<feature type="compositionally biased region" description="Basic and acidic residues" evidence="1">
    <location>
        <begin position="24"/>
        <end position="43"/>
    </location>
</feature>
<proteinExistence type="predicted"/>
<dbReference type="AlphaFoldDB" id="T1GCM5"/>
<accession>T1GCM5</accession>
<dbReference type="HOGENOM" id="CLU_1512329_0_0_1"/>
<evidence type="ECO:0000313" key="3">
    <source>
        <dbReference type="Proteomes" id="UP000015102"/>
    </source>
</evidence>
<dbReference type="STRING" id="36166.T1GCM5"/>
<evidence type="ECO:0000256" key="1">
    <source>
        <dbReference type="SAM" id="MobiDB-lite"/>
    </source>
</evidence>
<dbReference type="EMBL" id="CAQQ02082736">
    <property type="status" value="NOT_ANNOTATED_CDS"/>
    <property type="molecule type" value="Genomic_DNA"/>
</dbReference>
<feature type="region of interest" description="Disordered" evidence="1">
    <location>
        <begin position="133"/>
        <end position="178"/>
    </location>
</feature>
<feature type="region of interest" description="Disordered" evidence="1">
    <location>
        <begin position="72"/>
        <end position="101"/>
    </location>
</feature>
<reference evidence="3" key="1">
    <citation type="submission" date="2013-02" db="EMBL/GenBank/DDBJ databases">
        <authorList>
            <person name="Hughes D."/>
        </authorList>
    </citation>
    <scope>NUCLEOTIDE SEQUENCE</scope>
    <source>
        <strain>Durham</strain>
        <strain evidence="3">NC isolate 2 -- Noor lab</strain>
    </source>
</reference>
<protein>
    <recommendedName>
        <fullName evidence="4">Active regulator of SIRT1</fullName>
    </recommendedName>
</protein>
<organism evidence="2 3">
    <name type="scientific">Megaselia scalaris</name>
    <name type="common">Humpbacked fly</name>
    <name type="synonym">Phora scalaris</name>
    <dbReference type="NCBI Taxonomy" id="36166"/>
    <lineage>
        <taxon>Eukaryota</taxon>
        <taxon>Metazoa</taxon>
        <taxon>Ecdysozoa</taxon>
        <taxon>Arthropoda</taxon>
        <taxon>Hexapoda</taxon>
        <taxon>Insecta</taxon>
        <taxon>Pterygota</taxon>
        <taxon>Neoptera</taxon>
        <taxon>Endopterygota</taxon>
        <taxon>Diptera</taxon>
        <taxon>Brachycera</taxon>
        <taxon>Muscomorpha</taxon>
        <taxon>Platypezoidea</taxon>
        <taxon>Phoridae</taxon>
        <taxon>Megaseliini</taxon>
        <taxon>Megaselia</taxon>
    </lineage>
</organism>
<keyword evidence="3" id="KW-1185">Reference proteome</keyword>
<dbReference type="EMBL" id="CAQQ02082737">
    <property type="status" value="NOT_ANNOTATED_CDS"/>
    <property type="molecule type" value="Genomic_DNA"/>
</dbReference>
<feature type="region of interest" description="Disordered" evidence="1">
    <location>
        <begin position="21"/>
        <end position="43"/>
    </location>
</feature>
<dbReference type="Proteomes" id="UP000015102">
    <property type="component" value="Unassembled WGS sequence"/>
</dbReference>
<evidence type="ECO:0000313" key="2">
    <source>
        <dbReference type="EnsemblMetazoa" id="MESCA001043-PA"/>
    </source>
</evidence>